<reference evidence="7" key="1">
    <citation type="submission" date="2016-10" db="EMBL/GenBank/DDBJ databases">
        <authorList>
            <person name="Varghese N."/>
            <person name="Submissions S."/>
        </authorList>
    </citation>
    <scope>NUCLEOTIDE SEQUENCE [LARGE SCALE GENOMIC DNA]</scope>
    <source>
        <strain evidence="7">DSM 45237</strain>
    </source>
</reference>
<dbReference type="Pfam" id="PF12852">
    <property type="entry name" value="Cupin_6"/>
    <property type="match status" value="1"/>
</dbReference>
<keyword evidence="7" id="KW-1185">Reference proteome</keyword>
<gene>
    <name evidence="6" type="ORF">SAMN04488561_6118</name>
</gene>
<evidence type="ECO:0000256" key="3">
    <source>
        <dbReference type="ARBA" id="ARBA00023163"/>
    </source>
</evidence>
<sequence>MRPARHFLRVRLSYSAAVDVLGDVIMSARVGRPRSARVSWHAPWGQRFPSVPGSAAFQVLLRGSSWLIRPEAEPVLLGAGDVVFSPNGQGYGMASDPSTPLAEPRFDPQGVTELVRTDSVGDRGPVTVTLYGGYHLDPVRTHPMLRDLPDVIVLPSRTGQHPELRAAIDLLGAEIDDPRPGSVAVVPGLLDVLLVYVLRAWLAQAPTHTSGWAAALTDPGISEALRALHEEPGRPWTVRELAGRARMSRATFARRFTALIGQPPLRYLTWWRLTSAAHLLRDTDESLERIANRVGYSSEFAFATAFKRQHEVAPGRYRRRSRTSHHGADAPGHT</sequence>
<keyword evidence="2 6" id="KW-0238">DNA-binding</keyword>
<name>A0A1H5PXK6_9ACTN</name>
<dbReference type="GO" id="GO:0043565">
    <property type="term" value="F:sequence-specific DNA binding"/>
    <property type="evidence" value="ECO:0007669"/>
    <property type="project" value="InterPro"/>
</dbReference>
<dbReference type="InterPro" id="IPR018060">
    <property type="entry name" value="HTH_AraC"/>
</dbReference>
<organism evidence="6 7">
    <name type="scientific">Jiangella alba</name>
    <dbReference type="NCBI Taxonomy" id="561176"/>
    <lineage>
        <taxon>Bacteria</taxon>
        <taxon>Bacillati</taxon>
        <taxon>Actinomycetota</taxon>
        <taxon>Actinomycetes</taxon>
        <taxon>Jiangellales</taxon>
        <taxon>Jiangellaceae</taxon>
        <taxon>Jiangella</taxon>
    </lineage>
</organism>
<accession>A0A1H5PXK6</accession>
<dbReference type="InterPro" id="IPR018062">
    <property type="entry name" value="HTH_AraC-typ_CS"/>
</dbReference>
<dbReference type="PROSITE" id="PS00041">
    <property type="entry name" value="HTH_ARAC_FAMILY_1"/>
    <property type="match status" value="1"/>
</dbReference>
<proteinExistence type="predicted"/>
<evidence type="ECO:0000259" key="5">
    <source>
        <dbReference type="PROSITE" id="PS01124"/>
    </source>
</evidence>
<feature type="compositionally biased region" description="Basic residues" evidence="4">
    <location>
        <begin position="316"/>
        <end position="325"/>
    </location>
</feature>
<dbReference type="SMART" id="SM00342">
    <property type="entry name" value="HTH_ARAC"/>
    <property type="match status" value="1"/>
</dbReference>
<dbReference type="InterPro" id="IPR032783">
    <property type="entry name" value="AraC_lig"/>
</dbReference>
<dbReference type="InterPro" id="IPR050204">
    <property type="entry name" value="AraC_XylS_family_regulators"/>
</dbReference>
<dbReference type="InterPro" id="IPR009057">
    <property type="entry name" value="Homeodomain-like_sf"/>
</dbReference>
<evidence type="ECO:0000256" key="2">
    <source>
        <dbReference type="ARBA" id="ARBA00023125"/>
    </source>
</evidence>
<protein>
    <submittedName>
        <fullName evidence="6">AraC-type DNA-binding protein</fullName>
    </submittedName>
</protein>
<dbReference type="PANTHER" id="PTHR46796:SF13">
    <property type="entry name" value="HTH-TYPE TRANSCRIPTIONAL ACTIVATOR RHAS"/>
    <property type="match status" value="1"/>
</dbReference>
<feature type="region of interest" description="Disordered" evidence="4">
    <location>
        <begin position="313"/>
        <end position="334"/>
    </location>
</feature>
<dbReference type="Gene3D" id="1.10.10.60">
    <property type="entry name" value="Homeodomain-like"/>
    <property type="match status" value="2"/>
</dbReference>
<dbReference type="Proteomes" id="UP000181980">
    <property type="component" value="Unassembled WGS sequence"/>
</dbReference>
<dbReference type="EMBL" id="FNUC01000004">
    <property type="protein sequence ID" value="SEF17918.1"/>
    <property type="molecule type" value="Genomic_DNA"/>
</dbReference>
<evidence type="ECO:0000256" key="4">
    <source>
        <dbReference type="SAM" id="MobiDB-lite"/>
    </source>
</evidence>
<dbReference type="AlphaFoldDB" id="A0A1H5PXK6"/>
<dbReference type="GO" id="GO:0003700">
    <property type="term" value="F:DNA-binding transcription factor activity"/>
    <property type="evidence" value="ECO:0007669"/>
    <property type="project" value="InterPro"/>
</dbReference>
<evidence type="ECO:0000313" key="7">
    <source>
        <dbReference type="Proteomes" id="UP000181980"/>
    </source>
</evidence>
<dbReference type="Pfam" id="PF12833">
    <property type="entry name" value="HTH_18"/>
    <property type="match status" value="1"/>
</dbReference>
<feature type="domain" description="HTH araC/xylS-type" evidence="5">
    <location>
        <begin position="222"/>
        <end position="320"/>
    </location>
</feature>
<dbReference type="PROSITE" id="PS01124">
    <property type="entry name" value="HTH_ARAC_FAMILY_2"/>
    <property type="match status" value="1"/>
</dbReference>
<keyword evidence="3" id="KW-0804">Transcription</keyword>
<dbReference type="PANTHER" id="PTHR46796">
    <property type="entry name" value="HTH-TYPE TRANSCRIPTIONAL ACTIVATOR RHAS-RELATED"/>
    <property type="match status" value="1"/>
</dbReference>
<dbReference type="STRING" id="561176.SAMN04488561_6118"/>
<evidence type="ECO:0000313" key="6">
    <source>
        <dbReference type="EMBL" id="SEF17918.1"/>
    </source>
</evidence>
<keyword evidence="1" id="KW-0805">Transcription regulation</keyword>
<dbReference type="SUPFAM" id="SSF46689">
    <property type="entry name" value="Homeodomain-like"/>
    <property type="match status" value="2"/>
</dbReference>
<evidence type="ECO:0000256" key="1">
    <source>
        <dbReference type="ARBA" id="ARBA00023015"/>
    </source>
</evidence>